<dbReference type="GO" id="GO:0008757">
    <property type="term" value="F:S-adenosylmethionine-dependent methyltransferase activity"/>
    <property type="evidence" value="ECO:0007669"/>
    <property type="project" value="InterPro"/>
</dbReference>
<dbReference type="RefSeq" id="WP_149901500.1">
    <property type="nucleotide sequence ID" value="NZ_QRFF01000010.1"/>
</dbReference>
<keyword evidence="3" id="KW-0808">Transferase</keyword>
<dbReference type="Pfam" id="PF08241">
    <property type="entry name" value="Methyltransf_11"/>
    <property type="match status" value="1"/>
</dbReference>
<gene>
    <name evidence="3" type="ORF">DXM27_23960</name>
</gene>
<organism evidence="3 4">
    <name type="scientific">Rhizobium rhizogenes</name>
    <name type="common">Agrobacterium rhizogenes</name>
    <dbReference type="NCBI Taxonomy" id="359"/>
    <lineage>
        <taxon>Bacteria</taxon>
        <taxon>Pseudomonadati</taxon>
        <taxon>Pseudomonadota</taxon>
        <taxon>Alphaproteobacteria</taxon>
        <taxon>Hyphomicrobiales</taxon>
        <taxon>Rhizobiaceae</taxon>
        <taxon>Rhizobium/Agrobacterium group</taxon>
        <taxon>Rhizobium</taxon>
    </lineage>
</organism>
<keyword evidence="1" id="KW-0472">Membrane</keyword>
<dbReference type="InterPro" id="IPR029063">
    <property type="entry name" value="SAM-dependent_MTases_sf"/>
</dbReference>
<feature type="transmembrane region" description="Helical" evidence="1">
    <location>
        <begin position="207"/>
        <end position="232"/>
    </location>
</feature>
<proteinExistence type="predicted"/>
<dbReference type="AlphaFoldDB" id="A0AA88EVD3"/>
<reference evidence="3 4" key="1">
    <citation type="submission" date="2018-08" db="EMBL/GenBank/DDBJ databases">
        <title>Crown Gall in kiwifruit.</title>
        <authorList>
            <person name="Visnovsky S.B."/>
            <person name="Pitman A.R."/>
        </authorList>
    </citation>
    <scope>NUCLEOTIDE SEQUENCE [LARGE SCALE GENOMIC DNA]</scope>
    <source>
        <strain evidence="3 4">SBV_302_78_2</strain>
    </source>
</reference>
<evidence type="ECO:0000259" key="2">
    <source>
        <dbReference type="Pfam" id="PF08241"/>
    </source>
</evidence>
<evidence type="ECO:0000313" key="3">
    <source>
        <dbReference type="EMBL" id="KAA3498034.1"/>
    </source>
</evidence>
<name>A0AA88EVD3_RHIRH</name>
<keyword evidence="3" id="KW-0489">Methyltransferase</keyword>
<dbReference type="Gene3D" id="3.40.50.150">
    <property type="entry name" value="Vaccinia Virus protein VP39"/>
    <property type="match status" value="1"/>
</dbReference>
<dbReference type="CDD" id="cd02440">
    <property type="entry name" value="AdoMet_MTases"/>
    <property type="match status" value="1"/>
</dbReference>
<keyword evidence="1" id="KW-1133">Transmembrane helix</keyword>
<evidence type="ECO:0000313" key="4">
    <source>
        <dbReference type="Proteomes" id="UP000473658"/>
    </source>
</evidence>
<dbReference type="InterPro" id="IPR013216">
    <property type="entry name" value="Methyltransf_11"/>
</dbReference>
<comment type="caution">
    <text evidence="3">The sequence shown here is derived from an EMBL/GenBank/DDBJ whole genome shotgun (WGS) entry which is preliminary data.</text>
</comment>
<accession>A0AA88EVD3</accession>
<evidence type="ECO:0000256" key="1">
    <source>
        <dbReference type="SAM" id="Phobius"/>
    </source>
</evidence>
<dbReference type="PANTHER" id="PTHR43591">
    <property type="entry name" value="METHYLTRANSFERASE"/>
    <property type="match status" value="1"/>
</dbReference>
<dbReference type="Proteomes" id="UP000473658">
    <property type="component" value="Unassembled WGS sequence"/>
</dbReference>
<protein>
    <submittedName>
        <fullName evidence="3">Class I SAM-dependent methyltransferase</fullName>
    </submittedName>
</protein>
<dbReference type="GO" id="GO:0032259">
    <property type="term" value="P:methylation"/>
    <property type="evidence" value="ECO:0007669"/>
    <property type="project" value="UniProtKB-KW"/>
</dbReference>
<feature type="domain" description="Methyltransferase type 11" evidence="2">
    <location>
        <begin position="55"/>
        <end position="141"/>
    </location>
</feature>
<sequence length="252" mass="27417">MKDYIPEEFKPIPVRKATGVAGSIGYGARLVVDLQLLTCTRFLKSRLANVRGTLIDVGCGEMPFRDLLHPAVQYTGIDVPEAISFGMRNNIDIIPFDGINIPFPDASCDAVLCTEVLEHVADPASLVAEMYRVLRPGGLMIATVPFAARVHHAPYDFHRFTRFRLSSLFSSFSSVEVVERGNDITVIANKLVVLCARLLRSKSALNLFWTLPVVALLAPFTLVALGCAHLSLMVGGGSKNDPLGYGILACKD</sequence>
<keyword evidence="1" id="KW-0812">Transmembrane</keyword>
<dbReference type="EMBL" id="QRFF01000010">
    <property type="protein sequence ID" value="KAA3498034.1"/>
    <property type="molecule type" value="Genomic_DNA"/>
</dbReference>
<dbReference type="SUPFAM" id="SSF53335">
    <property type="entry name" value="S-adenosyl-L-methionine-dependent methyltransferases"/>
    <property type="match status" value="1"/>
</dbReference>